<evidence type="ECO:0000256" key="4">
    <source>
        <dbReference type="ARBA" id="ARBA00022989"/>
    </source>
</evidence>
<dbReference type="AlphaFoldDB" id="A0AAV3PJF3"/>
<comment type="caution">
    <text evidence="8">The sequence shown here is derived from an EMBL/GenBank/DDBJ whole genome shotgun (WGS) entry which is preliminary data.</text>
</comment>
<dbReference type="PANTHER" id="PTHR43731:SF32">
    <property type="entry name" value="PEPTIDASE S54 RHOMBOID DOMAIN-CONTAINING PROTEIN-RELATED"/>
    <property type="match status" value="1"/>
</dbReference>
<sequence length="271" mass="30071">MGKPLFYEILEKPATSCIIGLCSAIWFYIQKKNIGYGHVGLSYEKSLEGHHWRIITSAFSHVSILHLVFNMSALWSLGVVEQLKHMGLGVEYYLQYTLVLIVLSGLLVLGMYHVLIQRFKLDYFRRVTAVGYSCVVFGWMTILAVRQPSSKLELFGFLSLPISFAPFESLIFTAIIVPQASFLGHLSGIVVGYAIAWGVIHGVNNYWAISMLGWILLVFVFSLKKSGTYDFGFIKIEPVTDPSLPSVRVFASGSGRILQMSSVSGGGVDLV</sequence>
<name>A0AAV3PJF3_LITER</name>
<dbReference type="InterPro" id="IPR050925">
    <property type="entry name" value="Rhomboid_protease_S54"/>
</dbReference>
<dbReference type="Gene3D" id="1.20.1540.10">
    <property type="entry name" value="Rhomboid-like"/>
    <property type="match status" value="1"/>
</dbReference>
<reference evidence="8 9" key="1">
    <citation type="submission" date="2024-01" db="EMBL/GenBank/DDBJ databases">
        <title>The complete chloroplast genome sequence of Lithospermum erythrorhizon: insights into the phylogenetic relationship among Boraginaceae species and the maternal lineages of purple gromwells.</title>
        <authorList>
            <person name="Okada T."/>
            <person name="Watanabe K."/>
        </authorList>
    </citation>
    <scope>NUCLEOTIDE SEQUENCE [LARGE SCALE GENOMIC DNA]</scope>
</reference>
<comment type="subcellular location">
    <subcellularLocation>
        <location evidence="1">Membrane</location>
        <topology evidence="1">Multi-pass membrane protein</topology>
    </subcellularLocation>
</comment>
<keyword evidence="4 6" id="KW-1133">Transmembrane helix</keyword>
<gene>
    <name evidence="8" type="ORF">LIER_09822</name>
</gene>
<feature type="transmembrane region" description="Helical" evidence="6">
    <location>
        <begin position="182"/>
        <end position="200"/>
    </location>
</feature>
<dbReference type="GO" id="GO:0004252">
    <property type="term" value="F:serine-type endopeptidase activity"/>
    <property type="evidence" value="ECO:0007669"/>
    <property type="project" value="InterPro"/>
</dbReference>
<dbReference type="GO" id="GO:0016020">
    <property type="term" value="C:membrane"/>
    <property type="evidence" value="ECO:0007669"/>
    <property type="project" value="UniProtKB-SubCell"/>
</dbReference>
<feature type="transmembrane region" description="Helical" evidence="6">
    <location>
        <begin position="127"/>
        <end position="145"/>
    </location>
</feature>
<dbReference type="Proteomes" id="UP001454036">
    <property type="component" value="Unassembled WGS sequence"/>
</dbReference>
<organism evidence="8 9">
    <name type="scientific">Lithospermum erythrorhizon</name>
    <name type="common">Purple gromwell</name>
    <name type="synonym">Lithospermum officinale var. erythrorhizon</name>
    <dbReference type="NCBI Taxonomy" id="34254"/>
    <lineage>
        <taxon>Eukaryota</taxon>
        <taxon>Viridiplantae</taxon>
        <taxon>Streptophyta</taxon>
        <taxon>Embryophyta</taxon>
        <taxon>Tracheophyta</taxon>
        <taxon>Spermatophyta</taxon>
        <taxon>Magnoliopsida</taxon>
        <taxon>eudicotyledons</taxon>
        <taxon>Gunneridae</taxon>
        <taxon>Pentapetalae</taxon>
        <taxon>asterids</taxon>
        <taxon>lamiids</taxon>
        <taxon>Boraginales</taxon>
        <taxon>Boraginaceae</taxon>
        <taxon>Boraginoideae</taxon>
        <taxon>Lithospermeae</taxon>
        <taxon>Lithospermum</taxon>
    </lineage>
</organism>
<protein>
    <submittedName>
        <fullName evidence="8">Serine protease</fullName>
    </submittedName>
</protein>
<proteinExistence type="inferred from homology"/>
<dbReference type="Pfam" id="PF01694">
    <property type="entry name" value="Rhomboid"/>
    <property type="match status" value="1"/>
</dbReference>
<keyword evidence="8" id="KW-0378">Hydrolase</keyword>
<feature type="transmembrane region" description="Helical" evidence="6">
    <location>
        <begin position="206"/>
        <end position="223"/>
    </location>
</feature>
<evidence type="ECO:0000256" key="5">
    <source>
        <dbReference type="ARBA" id="ARBA00023136"/>
    </source>
</evidence>
<evidence type="ECO:0000256" key="2">
    <source>
        <dbReference type="ARBA" id="ARBA00009045"/>
    </source>
</evidence>
<keyword evidence="8" id="KW-0645">Protease</keyword>
<dbReference type="PANTHER" id="PTHR43731">
    <property type="entry name" value="RHOMBOID PROTEASE"/>
    <property type="match status" value="1"/>
</dbReference>
<evidence type="ECO:0000313" key="9">
    <source>
        <dbReference type="Proteomes" id="UP001454036"/>
    </source>
</evidence>
<dbReference type="InterPro" id="IPR022764">
    <property type="entry name" value="Peptidase_S54_rhomboid_dom"/>
</dbReference>
<keyword evidence="3 6" id="KW-0812">Transmembrane</keyword>
<evidence type="ECO:0000313" key="8">
    <source>
        <dbReference type="EMBL" id="GAA0151007.1"/>
    </source>
</evidence>
<dbReference type="InterPro" id="IPR035952">
    <property type="entry name" value="Rhomboid-like_sf"/>
</dbReference>
<dbReference type="SUPFAM" id="SSF144091">
    <property type="entry name" value="Rhomboid-like"/>
    <property type="match status" value="1"/>
</dbReference>
<keyword evidence="9" id="KW-1185">Reference proteome</keyword>
<evidence type="ECO:0000256" key="1">
    <source>
        <dbReference type="ARBA" id="ARBA00004141"/>
    </source>
</evidence>
<keyword evidence="5 6" id="KW-0472">Membrane</keyword>
<evidence type="ECO:0000256" key="3">
    <source>
        <dbReference type="ARBA" id="ARBA00022692"/>
    </source>
</evidence>
<comment type="similarity">
    <text evidence="2">Belongs to the peptidase S54 family.</text>
</comment>
<feature type="transmembrane region" description="Helical" evidence="6">
    <location>
        <begin position="157"/>
        <end position="177"/>
    </location>
</feature>
<evidence type="ECO:0000256" key="6">
    <source>
        <dbReference type="SAM" id="Phobius"/>
    </source>
</evidence>
<accession>A0AAV3PJF3</accession>
<feature type="domain" description="Peptidase S54 rhomboid" evidence="7">
    <location>
        <begin position="49"/>
        <end position="200"/>
    </location>
</feature>
<evidence type="ECO:0000259" key="7">
    <source>
        <dbReference type="Pfam" id="PF01694"/>
    </source>
</evidence>
<dbReference type="GO" id="GO:0006508">
    <property type="term" value="P:proteolysis"/>
    <property type="evidence" value="ECO:0007669"/>
    <property type="project" value="UniProtKB-KW"/>
</dbReference>
<dbReference type="FunFam" id="1.20.1540.10:FF:000008">
    <property type="entry name" value="RHOMBOID-like protein 13"/>
    <property type="match status" value="1"/>
</dbReference>
<feature type="transmembrane region" description="Helical" evidence="6">
    <location>
        <begin position="93"/>
        <end position="115"/>
    </location>
</feature>
<feature type="transmembrane region" description="Helical" evidence="6">
    <location>
        <begin position="50"/>
        <end position="73"/>
    </location>
</feature>
<dbReference type="EMBL" id="BAABME010001698">
    <property type="protein sequence ID" value="GAA0151007.1"/>
    <property type="molecule type" value="Genomic_DNA"/>
</dbReference>